<reference evidence="1 2" key="1">
    <citation type="journal article" date="2021" name="Arch.">
        <title>Characterization of bacteriophage T7-Ah reveals its lytic activity against a subset of both mesophilic and psychrophilic Aeromonas salmonicida strains.</title>
        <authorList>
            <person name="Leduc G.R."/>
            <person name="Paquet V.E."/>
            <person name="Vincent A.T."/>
            <person name="Charette S.J."/>
        </authorList>
    </citation>
    <scope>NUCLEOTIDE SEQUENCE [LARGE SCALE GENOMIC DNA]</scope>
</reference>
<keyword evidence="2" id="KW-1185">Reference proteome</keyword>
<organism evidence="1 2">
    <name type="scientific">Aeromonas phage T7-Ah</name>
    <dbReference type="NCBI Taxonomy" id="2759196"/>
    <lineage>
        <taxon>Viruses</taxon>
        <taxon>Duplodnaviria</taxon>
        <taxon>Heunggongvirae</taxon>
        <taxon>Uroviricota</taxon>
        <taxon>Caudoviricetes</taxon>
        <taxon>Autographivirales</taxon>
        <taxon>Autotranscriptaviridae</taxon>
        <taxon>Studiervirinae</taxon>
        <taxon>Armandvirus</taxon>
        <taxon>Armandvirus T7Ah</taxon>
    </lineage>
</organism>
<evidence type="ECO:0000313" key="2">
    <source>
        <dbReference type="Proteomes" id="UP000595970"/>
    </source>
</evidence>
<accession>A0A7S6HS99</accession>
<evidence type="ECO:0000313" key="1">
    <source>
        <dbReference type="EMBL" id="QOC54744.1"/>
    </source>
</evidence>
<proteinExistence type="predicted"/>
<protein>
    <submittedName>
        <fullName evidence="1">Uncharacterized protein</fullName>
    </submittedName>
</protein>
<name>A0A7S6HS99_9CAUD</name>
<dbReference type="EMBL" id="MT740748">
    <property type="protein sequence ID" value="QOC54744.1"/>
    <property type="molecule type" value="Genomic_DNA"/>
</dbReference>
<sequence length="107" mass="12436">MAKRSDPQNLRYFARRKDTGMAGVWYTHCATEDQKRNIFIVLRSLAKTSNHKGVIPSVITEPFDVYFLEKHFVHVVKSFVKVNDVSMTTDLLLKLLHEEGHVLHRMP</sequence>
<dbReference type="Proteomes" id="UP000595970">
    <property type="component" value="Segment"/>
</dbReference>